<protein>
    <submittedName>
        <fullName evidence="3">Uncharacterized protein</fullName>
    </submittedName>
</protein>
<dbReference type="OMA" id="KSIMHIN"/>
<keyword evidence="4" id="KW-1185">Reference proteome</keyword>
<feature type="coiled-coil region" evidence="1">
    <location>
        <begin position="188"/>
        <end position="274"/>
    </location>
</feature>
<feature type="region of interest" description="Disordered" evidence="2">
    <location>
        <begin position="516"/>
        <end position="542"/>
    </location>
</feature>
<keyword evidence="1" id="KW-0175">Coiled coil</keyword>
<dbReference type="EMBL" id="AGNL01001555">
    <property type="protein sequence ID" value="EJK76915.1"/>
    <property type="molecule type" value="Genomic_DNA"/>
</dbReference>
<dbReference type="AlphaFoldDB" id="K0THI7"/>
<evidence type="ECO:0000313" key="3">
    <source>
        <dbReference type="EMBL" id="EJK76915.1"/>
    </source>
</evidence>
<feature type="region of interest" description="Disordered" evidence="2">
    <location>
        <begin position="1"/>
        <end position="52"/>
    </location>
</feature>
<dbReference type="OrthoDB" id="10680085at2759"/>
<name>K0THI7_THAOC</name>
<organism evidence="3 4">
    <name type="scientific">Thalassiosira oceanica</name>
    <name type="common">Marine diatom</name>
    <dbReference type="NCBI Taxonomy" id="159749"/>
    <lineage>
        <taxon>Eukaryota</taxon>
        <taxon>Sar</taxon>
        <taxon>Stramenopiles</taxon>
        <taxon>Ochrophyta</taxon>
        <taxon>Bacillariophyta</taxon>
        <taxon>Coscinodiscophyceae</taxon>
        <taxon>Thalassiosirophycidae</taxon>
        <taxon>Thalassiosirales</taxon>
        <taxon>Thalassiosiraceae</taxon>
        <taxon>Thalassiosira</taxon>
    </lineage>
</organism>
<accession>K0THI7</accession>
<comment type="caution">
    <text evidence="3">The sequence shown here is derived from an EMBL/GenBank/DDBJ whole genome shotgun (WGS) entry which is preliminary data.</text>
</comment>
<proteinExistence type="predicted"/>
<dbReference type="Proteomes" id="UP000266841">
    <property type="component" value="Unassembled WGS sequence"/>
</dbReference>
<dbReference type="eggNOG" id="ENOG502TA4G">
    <property type="taxonomic scope" value="Eukaryota"/>
</dbReference>
<feature type="compositionally biased region" description="Low complexity" evidence="2">
    <location>
        <begin position="1"/>
        <end position="15"/>
    </location>
</feature>
<evidence type="ECO:0000256" key="2">
    <source>
        <dbReference type="SAM" id="MobiDB-lite"/>
    </source>
</evidence>
<reference evidence="3 4" key="1">
    <citation type="journal article" date="2012" name="Genome Biol.">
        <title>Genome and low-iron response of an oceanic diatom adapted to chronic iron limitation.</title>
        <authorList>
            <person name="Lommer M."/>
            <person name="Specht M."/>
            <person name="Roy A.S."/>
            <person name="Kraemer L."/>
            <person name="Andreson R."/>
            <person name="Gutowska M.A."/>
            <person name="Wolf J."/>
            <person name="Bergner S.V."/>
            <person name="Schilhabel M.B."/>
            <person name="Klostermeier U.C."/>
            <person name="Beiko R.G."/>
            <person name="Rosenstiel P."/>
            <person name="Hippler M."/>
            <person name="Laroche J."/>
        </authorList>
    </citation>
    <scope>NUCLEOTIDE SEQUENCE [LARGE SCALE GENOMIC DNA]</scope>
    <source>
        <strain evidence="3 4">CCMP1005</strain>
    </source>
</reference>
<sequence length="651" mass="75879">MIILSPSSKRTSTSSNRARFSKEQDAVTVSTASRRRRFARARATTPNPPLDRQDTLKTNNDYLNAKKKLDEVTAKLQLVQHEKQSLQQIVDSNNLSAKDKDQIIDNLEQRLGLAELELGEQKQKTREATSREEDNDQLRSELEKARSERDKMESDLMECKERLETKDVKAEEWFSQYARRDLENENALIMAESQLSSALSEKQALEDQVIKLRHELSLQSSAAEDSRSRLEALTKQYEEDRSRYQQTEATQIRLQQENEEIESLKTQQASNIRELADSRSAIATLTKQRDEERLHYQQTESKQLSMQSSLRRENELLKNDNDHIKSRLETAQIDIASIKSVRNKDIEMLESELEKTSKHNLELEIDLKETKRQLQSAVRSLDVITLDGGKMRSDLESVMSDFAREKETLLTEITQLKARRESNSARVDKLMRENQRHENKSRELREDIEALENRLKKTMDYNEQLKKDQDRRESEIRSNEEGKRCEIDHLKSELSRMEALQQNVKDLEEELKKTTEHNKHLLEDRDRRESEMRSKEEGEKQVLQHEIACLKSNLTRMEDEARAASQKMTTNYERKLADLQLQVSQNLTALSSYKQDQDEKAAELSRAHQAIQIHKSKERYLESRVESLATQIADTVQDYEMRLAASRSGEE</sequence>
<evidence type="ECO:0000313" key="4">
    <source>
        <dbReference type="Proteomes" id="UP000266841"/>
    </source>
</evidence>
<gene>
    <name evidence="3" type="ORF">THAOC_01293</name>
</gene>
<evidence type="ECO:0000256" key="1">
    <source>
        <dbReference type="SAM" id="Coils"/>
    </source>
</evidence>
<feature type="region of interest" description="Disordered" evidence="2">
    <location>
        <begin position="121"/>
        <end position="155"/>
    </location>
</feature>